<dbReference type="Proteomes" id="UP000217154">
    <property type="component" value="Chromosome"/>
</dbReference>
<dbReference type="InterPro" id="IPR019052">
    <property type="entry name" value="DUF2383"/>
</dbReference>
<dbReference type="InterPro" id="IPR016920">
    <property type="entry name" value="UCP029477"/>
</dbReference>
<feature type="region of interest" description="Disordered" evidence="1">
    <location>
        <begin position="141"/>
        <end position="163"/>
    </location>
</feature>
<proteinExistence type="predicted"/>
<accession>A0A250DDB8</accession>
<protein>
    <submittedName>
        <fullName evidence="3">Aldehyde dehydrogenase</fullName>
    </submittedName>
</protein>
<dbReference type="SUPFAM" id="SSF47240">
    <property type="entry name" value="Ferritin-like"/>
    <property type="match status" value="1"/>
</dbReference>
<feature type="domain" description="DUF2383" evidence="2">
    <location>
        <begin position="17"/>
        <end position="126"/>
    </location>
</feature>
<evidence type="ECO:0000313" key="3">
    <source>
        <dbReference type="EMBL" id="ATA52368.1"/>
    </source>
</evidence>
<dbReference type="NCBIfam" id="TIGR02284">
    <property type="entry name" value="PA2169 family four-helix-bundle protein"/>
    <property type="match status" value="1"/>
</dbReference>
<dbReference type="Pfam" id="PF09537">
    <property type="entry name" value="DUF2383"/>
    <property type="match status" value="1"/>
</dbReference>
<feature type="compositionally biased region" description="Basic and acidic residues" evidence="1">
    <location>
        <begin position="149"/>
        <end position="163"/>
    </location>
</feature>
<evidence type="ECO:0000256" key="1">
    <source>
        <dbReference type="SAM" id="MobiDB-lite"/>
    </source>
</evidence>
<dbReference type="InterPro" id="IPR012347">
    <property type="entry name" value="Ferritin-like"/>
</dbReference>
<dbReference type="AlphaFoldDB" id="A0A250DDB8"/>
<dbReference type="KEGG" id="vbo:CKY39_03395"/>
<evidence type="ECO:0000313" key="4">
    <source>
        <dbReference type="Proteomes" id="UP000217154"/>
    </source>
</evidence>
<dbReference type="Gene3D" id="1.20.1260.10">
    <property type="match status" value="1"/>
</dbReference>
<dbReference type="PIRSF" id="PIRSF029477">
    <property type="entry name" value="UCP029477"/>
    <property type="match status" value="1"/>
</dbReference>
<gene>
    <name evidence="3" type="ORF">CKY39_03395</name>
</gene>
<organism evidence="3 4">
    <name type="scientific">Variovorax boronicumulans</name>
    <dbReference type="NCBI Taxonomy" id="436515"/>
    <lineage>
        <taxon>Bacteria</taxon>
        <taxon>Pseudomonadati</taxon>
        <taxon>Pseudomonadota</taxon>
        <taxon>Betaproteobacteria</taxon>
        <taxon>Burkholderiales</taxon>
        <taxon>Comamonadaceae</taxon>
        <taxon>Variovorax</taxon>
    </lineage>
</organism>
<reference evidence="3 4" key="1">
    <citation type="submission" date="2017-09" db="EMBL/GenBank/DDBJ databases">
        <title>The diverse metabolic capabilities of V. boronicumulans make it an excellent choice for continued studies on novel biodegradation.</title>
        <authorList>
            <person name="Sun S."/>
        </authorList>
    </citation>
    <scope>NUCLEOTIDE SEQUENCE [LARGE SCALE GENOMIC DNA]</scope>
    <source>
        <strain evidence="3 4">J1</strain>
    </source>
</reference>
<dbReference type="EMBL" id="CP023284">
    <property type="protein sequence ID" value="ATA52368.1"/>
    <property type="molecule type" value="Genomic_DNA"/>
</dbReference>
<evidence type="ECO:0000259" key="2">
    <source>
        <dbReference type="Pfam" id="PF09537"/>
    </source>
</evidence>
<name>A0A250DDB8_9BURK</name>
<dbReference type="InterPro" id="IPR009078">
    <property type="entry name" value="Ferritin-like_SF"/>
</dbReference>
<dbReference type="InterPro" id="IPR011971">
    <property type="entry name" value="CHP02284"/>
</dbReference>
<sequence length="163" mass="17413">MANDTQATTADAVSNDQVIDVLNDLLENTRDGEYGFRACAKEVDSAQLKPVFESRASQCASAASELVALIRQLGGKPDDGGTVSGAMHRGWVHVKGAVGANSALSMLEECERGEDAALARYRKALKADLPAEVRMLVQRQADGAQANHDQIKGLRDQFRSAKG</sequence>
<dbReference type="RefSeq" id="WP_095743450.1">
    <property type="nucleotide sequence ID" value="NZ_CP023284.1"/>
</dbReference>